<dbReference type="PROSITE" id="PS50848">
    <property type="entry name" value="START"/>
    <property type="match status" value="1"/>
</dbReference>
<protein>
    <submittedName>
        <fullName evidence="4">START domain-containing protein</fullName>
    </submittedName>
</protein>
<dbReference type="WBParaSite" id="GPUH_0002161401-mRNA-1">
    <property type="protein sequence ID" value="GPUH_0002161401-mRNA-1"/>
    <property type="gene ID" value="GPUH_0002161401"/>
</dbReference>
<dbReference type="EMBL" id="UYRT01092973">
    <property type="protein sequence ID" value="VDN38557.1"/>
    <property type="molecule type" value="Genomic_DNA"/>
</dbReference>
<reference evidence="4" key="1">
    <citation type="submission" date="2016-06" db="UniProtKB">
        <authorList>
            <consortium name="WormBaseParasite"/>
        </authorList>
    </citation>
    <scope>IDENTIFICATION</scope>
</reference>
<evidence type="ECO:0000313" key="4">
    <source>
        <dbReference type="WBParaSite" id="GPUH_0002161401-mRNA-1"/>
    </source>
</evidence>
<accession>A0A183EKU6</accession>
<proteinExistence type="predicted"/>
<dbReference type="InterPro" id="IPR051869">
    <property type="entry name" value="STARD3"/>
</dbReference>
<dbReference type="Pfam" id="PF01852">
    <property type="entry name" value="START"/>
    <property type="match status" value="1"/>
</dbReference>
<dbReference type="InterPro" id="IPR002913">
    <property type="entry name" value="START_lipid-bd_dom"/>
</dbReference>
<dbReference type="Gene3D" id="3.30.530.20">
    <property type="match status" value="1"/>
</dbReference>
<keyword evidence="3" id="KW-1185">Reference proteome</keyword>
<dbReference type="SUPFAM" id="SSF55961">
    <property type="entry name" value="Bet v1-like"/>
    <property type="match status" value="1"/>
</dbReference>
<dbReference type="Proteomes" id="UP000271098">
    <property type="component" value="Unassembled WGS sequence"/>
</dbReference>
<dbReference type="PANTHER" id="PTHR46121:SF3">
    <property type="entry name" value="STEROIDOGENIC ACUTE REGULATORY-LIKE PROTEIN 1"/>
    <property type="match status" value="1"/>
</dbReference>
<dbReference type="GO" id="GO:0005765">
    <property type="term" value="C:lysosomal membrane"/>
    <property type="evidence" value="ECO:0007669"/>
    <property type="project" value="TreeGrafter"/>
</dbReference>
<evidence type="ECO:0000259" key="1">
    <source>
        <dbReference type="PROSITE" id="PS50848"/>
    </source>
</evidence>
<dbReference type="InterPro" id="IPR023393">
    <property type="entry name" value="START-like_dom_sf"/>
</dbReference>
<organism evidence="4">
    <name type="scientific">Gongylonema pulchrum</name>
    <dbReference type="NCBI Taxonomy" id="637853"/>
    <lineage>
        <taxon>Eukaryota</taxon>
        <taxon>Metazoa</taxon>
        <taxon>Ecdysozoa</taxon>
        <taxon>Nematoda</taxon>
        <taxon>Chromadorea</taxon>
        <taxon>Rhabditida</taxon>
        <taxon>Spirurina</taxon>
        <taxon>Spiruromorpha</taxon>
        <taxon>Spiruroidea</taxon>
        <taxon>Gongylonematidae</taxon>
        <taxon>Gongylonema</taxon>
    </lineage>
</organism>
<dbReference type="PANTHER" id="PTHR46121">
    <property type="entry name" value="STEROIDOGENIC ACUTE REGULATORY PROTEIN-LIKE"/>
    <property type="match status" value="1"/>
</dbReference>
<evidence type="ECO:0000313" key="2">
    <source>
        <dbReference type="EMBL" id="VDN38557.1"/>
    </source>
</evidence>
<dbReference type="OrthoDB" id="74575at2759"/>
<dbReference type="GO" id="GO:0140284">
    <property type="term" value="C:endoplasmic reticulum-endosome membrane contact site"/>
    <property type="evidence" value="ECO:0007669"/>
    <property type="project" value="TreeGrafter"/>
</dbReference>
<dbReference type="AlphaFoldDB" id="A0A183EKU6"/>
<dbReference type="GO" id="GO:0008289">
    <property type="term" value="F:lipid binding"/>
    <property type="evidence" value="ECO:0007669"/>
    <property type="project" value="InterPro"/>
</dbReference>
<name>A0A183EKU6_9BILA</name>
<reference evidence="2 3" key="2">
    <citation type="submission" date="2018-11" db="EMBL/GenBank/DDBJ databases">
        <authorList>
            <consortium name="Pathogen Informatics"/>
        </authorList>
    </citation>
    <scope>NUCLEOTIDE SEQUENCE [LARGE SCALE GENOMIC DNA]</scope>
</reference>
<sequence>MKDSGVVKGRDFVTTRMYRRIDDDIVEAARSYETDEVERYKKKVRGKLLLGGGRFRVHPKDPQKTIVDYLICLDFNGPDLTKPVVESTLSKFILQDAEWAREQIRNAKAENADASNETNQ</sequence>
<gene>
    <name evidence="2" type="ORF">GPUH_LOCUS21586</name>
</gene>
<dbReference type="GO" id="GO:0099044">
    <property type="term" value="P:vesicle tethering to endoplasmic reticulum"/>
    <property type="evidence" value="ECO:0007669"/>
    <property type="project" value="TreeGrafter"/>
</dbReference>
<evidence type="ECO:0000313" key="3">
    <source>
        <dbReference type="Proteomes" id="UP000271098"/>
    </source>
</evidence>
<feature type="domain" description="START" evidence="1">
    <location>
        <begin position="1"/>
        <end position="90"/>
    </location>
</feature>
<dbReference type="GO" id="GO:0031902">
    <property type="term" value="C:late endosome membrane"/>
    <property type="evidence" value="ECO:0007669"/>
    <property type="project" value="TreeGrafter"/>
</dbReference>
<dbReference type="GO" id="GO:0005789">
    <property type="term" value="C:endoplasmic reticulum membrane"/>
    <property type="evidence" value="ECO:0007669"/>
    <property type="project" value="TreeGrafter"/>
</dbReference>